<dbReference type="OrthoDB" id="10059102at2759"/>
<protein>
    <submittedName>
        <fullName evidence="5">AAEL006384-PA</fullName>
    </submittedName>
</protein>
<dbReference type="OMA" id="RFYNDWI"/>
<dbReference type="Pfam" id="PF00089">
    <property type="entry name" value="Trypsin"/>
    <property type="match status" value="1"/>
</dbReference>
<dbReference type="SUPFAM" id="SSF50494">
    <property type="entry name" value="Trypsin-like serine proteases"/>
    <property type="match status" value="1"/>
</dbReference>
<proteinExistence type="inferred from homology"/>
<dbReference type="HOGENOM" id="CLU_006842_7_0_1"/>
<dbReference type="EMBL" id="CH477387">
    <property type="protein sequence ID" value="EAT42042.1"/>
    <property type="molecule type" value="Genomic_DNA"/>
</dbReference>
<sequence>MKVWTTRLALHQSHSKSSANMKLLVVILAVISLAVAEELEPEARLIGGTNAAWGQFPSAVSINNFPFHLHCGGVIVDRQHVLTSAQCVLNPQNRLIDPYWLTVVAGDVALSPVGSRRQTRKVTRIYVHPEFNVFTRENDVAVLRLDRPYDLPSNTVDIARRRMQVTPNAEACQFAGWGASTNAATAPVNVLQRFLPMNINDRELCNGAGMHAGRVLESMICAGNTAASNNAAPCNGNLGTGLFCNRQLVGILSFGVNCGVANNPPVFTQVRYFSRWIDQQFNRTEGLPPNWTPGVL</sequence>
<comment type="similarity">
    <text evidence="2">Belongs to the peptidase S1 family. CLIP subfamily.</text>
</comment>
<dbReference type="InterPro" id="IPR009003">
    <property type="entry name" value="Peptidase_S1_PA"/>
</dbReference>
<gene>
    <name evidence="5" type="ORF">AaeL_AAEL006384</name>
</gene>
<dbReference type="GO" id="GO:0004252">
    <property type="term" value="F:serine-type endopeptidase activity"/>
    <property type="evidence" value="ECO:0007669"/>
    <property type="project" value="InterPro"/>
</dbReference>
<keyword evidence="1" id="KW-1015">Disulfide bond</keyword>
<feature type="chain" id="PRO_5036465395" evidence="3">
    <location>
        <begin position="37"/>
        <end position="296"/>
    </location>
</feature>
<dbReference type="FunFam" id="2.40.10.10:FF:000068">
    <property type="entry name" value="transmembrane protease serine 2"/>
    <property type="match status" value="1"/>
</dbReference>
<dbReference type="CDD" id="cd00190">
    <property type="entry name" value="Tryp_SPc"/>
    <property type="match status" value="1"/>
</dbReference>
<evidence type="ECO:0000256" key="3">
    <source>
        <dbReference type="SAM" id="SignalP"/>
    </source>
</evidence>
<reference evidence="5" key="1">
    <citation type="submission" date="2005-10" db="EMBL/GenBank/DDBJ databases">
        <authorList>
            <person name="Loftus B.J."/>
            <person name="Nene V.M."/>
            <person name="Hannick L.I."/>
            <person name="Bidwell S."/>
            <person name="Haas B."/>
            <person name="Amedeo P."/>
            <person name="Orvis J."/>
            <person name="Wortman J.R."/>
            <person name="White O.R."/>
            <person name="Salzberg S."/>
            <person name="Shumway M."/>
            <person name="Koo H."/>
            <person name="Zhao Y."/>
            <person name="Holmes M."/>
            <person name="Miller J."/>
            <person name="Schatz M."/>
            <person name="Pop M."/>
            <person name="Pai G."/>
            <person name="Utterback T."/>
            <person name="Rogers Y.-H."/>
            <person name="Kravitz S."/>
            <person name="Fraser C.M."/>
        </authorList>
    </citation>
    <scope>NUCLEOTIDE SEQUENCE</scope>
    <source>
        <strain evidence="5">Liverpool</strain>
    </source>
</reference>
<name>A0A1S4FDE6_AEDAE</name>
<dbReference type="PANTHER" id="PTHR24252">
    <property type="entry name" value="ACROSIN-RELATED"/>
    <property type="match status" value="1"/>
</dbReference>
<dbReference type="InterPro" id="IPR001314">
    <property type="entry name" value="Peptidase_S1A"/>
</dbReference>
<dbReference type="PRINTS" id="PR00722">
    <property type="entry name" value="CHYMOTRYPSIN"/>
</dbReference>
<reference evidence="5" key="3">
    <citation type="submission" date="2012-09" db="EMBL/GenBank/DDBJ databases">
        <authorList>
            <consortium name="VectorBase"/>
        </authorList>
    </citation>
    <scope>NUCLEOTIDE SEQUENCE</scope>
    <source>
        <strain evidence="5">Liverpool</strain>
    </source>
</reference>
<evidence type="ECO:0000256" key="1">
    <source>
        <dbReference type="ARBA" id="ARBA00023157"/>
    </source>
</evidence>
<dbReference type="SMART" id="SM00020">
    <property type="entry name" value="Tryp_SPc"/>
    <property type="match status" value="1"/>
</dbReference>
<dbReference type="InterPro" id="IPR043504">
    <property type="entry name" value="Peptidase_S1_PA_chymotrypsin"/>
</dbReference>
<evidence type="ECO:0000259" key="4">
    <source>
        <dbReference type="PROSITE" id="PS50240"/>
    </source>
</evidence>
<dbReference type="PANTHER" id="PTHR24252:SF18">
    <property type="entry name" value="OVOCHYMASE 1"/>
    <property type="match status" value="1"/>
</dbReference>
<accession>A0A1S4FDE6</accession>
<dbReference type="InterPro" id="IPR001254">
    <property type="entry name" value="Trypsin_dom"/>
</dbReference>
<reference evidence="5" key="2">
    <citation type="journal article" date="2007" name="Science">
        <title>Genome sequence of Aedes aegypti, a major arbovirus vector.</title>
        <authorList>
            <person name="Nene V."/>
            <person name="Wortman J.R."/>
            <person name="Lawson D."/>
            <person name="Haas B."/>
            <person name="Kodira C."/>
            <person name="Tu Z.J."/>
            <person name="Loftus B."/>
            <person name="Xi Z."/>
            <person name="Megy K."/>
            <person name="Grabherr M."/>
            <person name="Ren Q."/>
            <person name="Zdobnov E.M."/>
            <person name="Lobo N.F."/>
            <person name="Campbell K.S."/>
            <person name="Brown S.E."/>
            <person name="Bonaldo M.F."/>
            <person name="Zhu J."/>
            <person name="Sinkins S.P."/>
            <person name="Hogenkamp D.G."/>
            <person name="Amedeo P."/>
            <person name="Arensburger P."/>
            <person name="Atkinson P.W."/>
            <person name="Bidwell S."/>
            <person name="Biedler J."/>
            <person name="Birney E."/>
            <person name="Bruggner R.V."/>
            <person name="Costas J."/>
            <person name="Coy M.R."/>
            <person name="Crabtree J."/>
            <person name="Crawford M."/>
            <person name="Debruyn B."/>
            <person name="Decaprio D."/>
            <person name="Eiglmeier K."/>
            <person name="Eisenstadt E."/>
            <person name="El-Dorry H."/>
            <person name="Gelbart W.M."/>
            <person name="Gomes S.L."/>
            <person name="Hammond M."/>
            <person name="Hannick L.I."/>
            <person name="Hogan J.R."/>
            <person name="Holmes M.H."/>
            <person name="Jaffe D."/>
            <person name="Johnston J.S."/>
            <person name="Kennedy R.C."/>
            <person name="Koo H."/>
            <person name="Kravitz S."/>
            <person name="Kriventseva E.V."/>
            <person name="Kulp D."/>
            <person name="Labutti K."/>
            <person name="Lee E."/>
            <person name="Li S."/>
            <person name="Lovin D.D."/>
            <person name="Mao C."/>
            <person name="Mauceli E."/>
            <person name="Menck C.F."/>
            <person name="Miller J.R."/>
            <person name="Montgomery P."/>
            <person name="Mori A."/>
            <person name="Nascimento A.L."/>
            <person name="Naveira H.F."/>
            <person name="Nusbaum C."/>
            <person name="O'leary S."/>
            <person name="Orvis J."/>
            <person name="Pertea M."/>
            <person name="Quesneville H."/>
            <person name="Reidenbach K.R."/>
            <person name="Rogers Y.H."/>
            <person name="Roth C.W."/>
            <person name="Schneider J.R."/>
            <person name="Schatz M."/>
            <person name="Shumway M."/>
            <person name="Stanke M."/>
            <person name="Stinson E.O."/>
            <person name="Tubio J.M."/>
            <person name="Vanzee J.P."/>
            <person name="Verjovski-Almeida S."/>
            <person name="Werner D."/>
            <person name="White O."/>
            <person name="Wyder S."/>
            <person name="Zeng Q."/>
            <person name="Zhao Q."/>
            <person name="Zhao Y."/>
            <person name="Hill C.A."/>
            <person name="Raikhel A.S."/>
            <person name="Soares M.B."/>
            <person name="Knudson D.L."/>
            <person name="Lee N.H."/>
            <person name="Galagan J."/>
            <person name="Salzberg S.L."/>
            <person name="Paulsen I.T."/>
            <person name="Dimopoulos G."/>
            <person name="Collins F.H."/>
            <person name="Birren B."/>
            <person name="Fraser-Liggett C.M."/>
            <person name="Severson D.W."/>
        </authorList>
    </citation>
    <scope>NUCLEOTIDE SEQUENCE [LARGE SCALE GENOMIC DNA]</scope>
    <source>
        <strain evidence="5">Liverpool</strain>
    </source>
</reference>
<evidence type="ECO:0000256" key="2">
    <source>
        <dbReference type="ARBA" id="ARBA00024195"/>
    </source>
</evidence>
<feature type="signal peptide" evidence="3">
    <location>
        <begin position="1"/>
        <end position="36"/>
    </location>
</feature>
<dbReference type="GO" id="GO:0006508">
    <property type="term" value="P:proteolysis"/>
    <property type="evidence" value="ECO:0007669"/>
    <property type="project" value="InterPro"/>
</dbReference>
<dbReference type="Gene3D" id="2.40.10.10">
    <property type="entry name" value="Trypsin-like serine proteases"/>
    <property type="match status" value="1"/>
</dbReference>
<evidence type="ECO:0000313" key="6">
    <source>
        <dbReference type="Proteomes" id="UP000682892"/>
    </source>
</evidence>
<feature type="domain" description="Peptidase S1" evidence="4">
    <location>
        <begin position="45"/>
        <end position="282"/>
    </location>
</feature>
<dbReference type="Proteomes" id="UP000682892">
    <property type="component" value="Unassembled WGS sequence"/>
</dbReference>
<organism evidence="5 6">
    <name type="scientific">Aedes aegypti</name>
    <name type="common">Yellowfever mosquito</name>
    <name type="synonym">Culex aegypti</name>
    <dbReference type="NCBI Taxonomy" id="7159"/>
    <lineage>
        <taxon>Eukaryota</taxon>
        <taxon>Metazoa</taxon>
        <taxon>Ecdysozoa</taxon>
        <taxon>Arthropoda</taxon>
        <taxon>Hexapoda</taxon>
        <taxon>Insecta</taxon>
        <taxon>Pterygota</taxon>
        <taxon>Neoptera</taxon>
        <taxon>Endopterygota</taxon>
        <taxon>Diptera</taxon>
        <taxon>Nematocera</taxon>
        <taxon>Culicoidea</taxon>
        <taxon>Culicidae</taxon>
        <taxon>Culicinae</taxon>
        <taxon>Aedini</taxon>
        <taxon>Aedes</taxon>
        <taxon>Stegomyia</taxon>
    </lineage>
</organism>
<keyword evidence="3" id="KW-0732">Signal</keyword>
<dbReference type="PROSITE" id="PS50240">
    <property type="entry name" value="TRYPSIN_DOM"/>
    <property type="match status" value="1"/>
</dbReference>
<dbReference type="AlphaFoldDB" id="A0A1S4FDE6"/>
<dbReference type="KEGG" id="aag:5567926"/>
<evidence type="ECO:0000313" key="5">
    <source>
        <dbReference type="EMBL" id="EAT42042.1"/>
    </source>
</evidence>